<dbReference type="EMBL" id="FOXH01000003">
    <property type="protein sequence ID" value="SFP42209.1"/>
    <property type="molecule type" value="Genomic_DNA"/>
</dbReference>
<organism evidence="1 2">
    <name type="scientific">Pseudarcicella hirudinis</name>
    <dbReference type="NCBI Taxonomy" id="1079859"/>
    <lineage>
        <taxon>Bacteria</taxon>
        <taxon>Pseudomonadati</taxon>
        <taxon>Bacteroidota</taxon>
        <taxon>Cytophagia</taxon>
        <taxon>Cytophagales</taxon>
        <taxon>Flectobacillaceae</taxon>
        <taxon>Pseudarcicella</taxon>
    </lineage>
</organism>
<protein>
    <recommendedName>
        <fullName evidence="3">Lipoprotein</fullName>
    </recommendedName>
</protein>
<dbReference type="STRING" id="1079859.SAMN04515674_10352"/>
<dbReference type="RefSeq" id="WP_092013840.1">
    <property type="nucleotide sequence ID" value="NZ_FOXH01000003.1"/>
</dbReference>
<evidence type="ECO:0008006" key="3">
    <source>
        <dbReference type="Google" id="ProtNLM"/>
    </source>
</evidence>
<dbReference type="Proteomes" id="UP000199306">
    <property type="component" value="Unassembled WGS sequence"/>
</dbReference>
<name>A0A1I5Q7L8_9BACT</name>
<reference evidence="1 2" key="1">
    <citation type="submission" date="2016-10" db="EMBL/GenBank/DDBJ databases">
        <authorList>
            <person name="de Groot N.N."/>
        </authorList>
    </citation>
    <scope>NUCLEOTIDE SEQUENCE [LARGE SCALE GENOMIC DNA]</scope>
    <source>
        <strain evidence="2">E92,LMG 26720,CCM 7988</strain>
    </source>
</reference>
<dbReference type="PROSITE" id="PS51257">
    <property type="entry name" value="PROKAR_LIPOPROTEIN"/>
    <property type="match status" value="1"/>
</dbReference>
<accession>A0A1I5Q7L8</accession>
<evidence type="ECO:0000313" key="2">
    <source>
        <dbReference type="Proteomes" id="UP000199306"/>
    </source>
</evidence>
<proteinExistence type="predicted"/>
<dbReference type="AlphaFoldDB" id="A0A1I5Q7L8"/>
<sequence>MEKLKKNRIVFLLILLIGFTGLLSSCGPTYVRGDYGYRRPYYARPYYGRPYYAVPPPPPVVVVPRYSYSYPRYHKRYYNGYPRRW</sequence>
<keyword evidence="2" id="KW-1185">Reference proteome</keyword>
<gene>
    <name evidence="1" type="ORF">SAMN04515674_10352</name>
</gene>
<evidence type="ECO:0000313" key="1">
    <source>
        <dbReference type="EMBL" id="SFP42209.1"/>
    </source>
</evidence>